<dbReference type="EMBL" id="QSBY01000011">
    <property type="protein sequence ID" value="RHW67779.1"/>
    <property type="molecule type" value="Genomic_DNA"/>
</dbReference>
<dbReference type="AlphaFoldDB" id="A0A3L6KTL3"/>
<reference evidence="2" key="1">
    <citation type="submission" date="2018-09" db="EMBL/GenBank/DDBJ databases">
        <title>whole genome sequence of T. equiperdum IVM-t1 strain.</title>
        <authorList>
            <person name="Suganuma K."/>
        </authorList>
    </citation>
    <scope>NUCLEOTIDE SEQUENCE [LARGE SCALE GENOMIC DNA]</scope>
    <source>
        <strain evidence="2">IVM-t1</strain>
    </source>
</reference>
<dbReference type="InterPro" id="IPR000639">
    <property type="entry name" value="Epox_hydrolase-like"/>
</dbReference>
<feature type="domain" description="AB hydrolase-1" evidence="1">
    <location>
        <begin position="21"/>
        <end position="365"/>
    </location>
</feature>
<dbReference type="PANTHER" id="PTHR43194:SF2">
    <property type="entry name" value="PEROXISOMAL MEMBRANE PROTEIN LPX1"/>
    <property type="match status" value="1"/>
</dbReference>
<dbReference type="PANTHER" id="PTHR43194">
    <property type="entry name" value="HYDROLASE ALPHA/BETA FOLD FAMILY"/>
    <property type="match status" value="1"/>
</dbReference>
<sequence length="375" mass="41437">MKTLAKKTLQGGVSGKCGSQIIIAHGLLGNSTNWMSVGRRLAAHDGVRGRLEEIHMLDMRNHGESPHFNAHTNATMASDIEHFVLQQQRQWQSRAGAEGDGGIVLIGHSMGGFAVMGSMLRRANETSLLLQSGVEELEQRCKRGDYYGWCDEQGNAAEMRAVNRAMGLPETQPLYDILYDCKGDNVARPPRVKAVVIVDITPSTALGTHRQHGQSSSETLDAMVAADLSRVHSFGDGNAELKRVGVSNKAMRDFLLTNLRLDPRTKEATWRCNLPVLRADYNSIALGVSGWFLSASEKVSRDRGGELVAPLRCSLPTLFVFGQNSPYNTPEDRRLIPRFFSNAIEVEVEGAGHFVHYEKMQEFVNVVVPFLTEYL</sequence>
<dbReference type="Gene3D" id="3.40.50.1820">
    <property type="entry name" value="alpha/beta hydrolase"/>
    <property type="match status" value="1"/>
</dbReference>
<dbReference type="InterPro" id="IPR050228">
    <property type="entry name" value="Carboxylesterase_BioH"/>
</dbReference>
<proteinExistence type="predicted"/>
<evidence type="ECO:0000313" key="2">
    <source>
        <dbReference type="EMBL" id="RHW67779.1"/>
    </source>
</evidence>
<dbReference type="Pfam" id="PF12697">
    <property type="entry name" value="Abhydrolase_6"/>
    <property type="match status" value="1"/>
</dbReference>
<keyword evidence="2" id="KW-0378">Hydrolase</keyword>
<comment type="caution">
    <text evidence="2">The sequence shown here is derived from an EMBL/GenBank/DDBJ whole genome shotgun (WGS) entry which is preliminary data.</text>
</comment>
<dbReference type="InterPro" id="IPR000073">
    <property type="entry name" value="AB_hydrolase_1"/>
</dbReference>
<dbReference type="SUPFAM" id="SSF53474">
    <property type="entry name" value="alpha/beta-Hydrolases"/>
    <property type="match status" value="1"/>
</dbReference>
<organism evidence="2">
    <name type="scientific">Trypanosoma brucei equiperdum</name>
    <dbReference type="NCBI Taxonomy" id="630700"/>
    <lineage>
        <taxon>Eukaryota</taxon>
        <taxon>Discoba</taxon>
        <taxon>Euglenozoa</taxon>
        <taxon>Kinetoplastea</taxon>
        <taxon>Metakinetoplastina</taxon>
        <taxon>Trypanosomatida</taxon>
        <taxon>Trypanosomatidae</taxon>
        <taxon>Trypanosoma</taxon>
    </lineage>
</organism>
<dbReference type="InterPro" id="IPR029058">
    <property type="entry name" value="AB_hydrolase_fold"/>
</dbReference>
<dbReference type="PRINTS" id="PR00412">
    <property type="entry name" value="EPOXHYDRLASE"/>
</dbReference>
<gene>
    <name evidence="2" type="ORF">DPX39_110044600</name>
</gene>
<name>A0A3L6KTL3_9TRYP</name>
<accession>A0A3L6KTL3</accession>
<dbReference type="Proteomes" id="UP000266743">
    <property type="component" value="Chromosome 11"/>
</dbReference>
<dbReference type="GO" id="GO:0016787">
    <property type="term" value="F:hydrolase activity"/>
    <property type="evidence" value="ECO:0007669"/>
    <property type="project" value="UniProtKB-KW"/>
</dbReference>
<evidence type="ECO:0000259" key="1">
    <source>
        <dbReference type="Pfam" id="PF12697"/>
    </source>
</evidence>
<protein>
    <submittedName>
        <fullName evidence="2">Alpha/beta hydrolase family</fullName>
    </submittedName>
</protein>